<sequence length="204" mass="22655">MPPYQPRISTRETESTSQPHATDAESPSELWIFPPDNNPDAPPPDAHPDFEHPAQPIDTLANYSYSPLSPPQILIFFRGMEMVYKYQRNPPPMPPAVAQRIELSITAHLRRAGVLLGPQLGFQFIEEGTPIDLRFIDFPLDINLNTTRTNFGLMLQYLAPPTSLQGQILEFAVHTASRGAEMQNLGGACGSGGVLRGEYRSRTE</sequence>
<feature type="region of interest" description="Disordered" evidence="1">
    <location>
        <begin position="1"/>
        <end position="55"/>
    </location>
</feature>
<dbReference type="AlphaFoldDB" id="A0A0D2LTY1"/>
<keyword evidence="3" id="KW-1185">Reference proteome</keyword>
<dbReference type="Proteomes" id="UP000054270">
    <property type="component" value="Unassembled WGS sequence"/>
</dbReference>
<reference evidence="3" key="1">
    <citation type="submission" date="2014-04" db="EMBL/GenBank/DDBJ databases">
        <title>Evolutionary Origins and Diversification of the Mycorrhizal Mutualists.</title>
        <authorList>
            <consortium name="DOE Joint Genome Institute"/>
            <consortium name="Mycorrhizal Genomics Consortium"/>
            <person name="Kohler A."/>
            <person name="Kuo A."/>
            <person name="Nagy L.G."/>
            <person name="Floudas D."/>
            <person name="Copeland A."/>
            <person name="Barry K.W."/>
            <person name="Cichocki N."/>
            <person name="Veneault-Fourrey C."/>
            <person name="LaButti K."/>
            <person name="Lindquist E.A."/>
            <person name="Lipzen A."/>
            <person name="Lundell T."/>
            <person name="Morin E."/>
            <person name="Murat C."/>
            <person name="Riley R."/>
            <person name="Ohm R."/>
            <person name="Sun H."/>
            <person name="Tunlid A."/>
            <person name="Henrissat B."/>
            <person name="Grigoriev I.V."/>
            <person name="Hibbett D.S."/>
            <person name="Martin F."/>
        </authorList>
    </citation>
    <scope>NUCLEOTIDE SEQUENCE [LARGE SCALE GENOMIC DNA]</scope>
    <source>
        <strain evidence="3">FD-334 SS-4</strain>
    </source>
</reference>
<dbReference type="EMBL" id="KN817686">
    <property type="protein sequence ID" value="KJA14293.1"/>
    <property type="molecule type" value="Genomic_DNA"/>
</dbReference>
<evidence type="ECO:0000313" key="3">
    <source>
        <dbReference type="Proteomes" id="UP000054270"/>
    </source>
</evidence>
<name>A0A0D2LTY1_HYPSF</name>
<gene>
    <name evidence="2" type="ORF">HYPSUDRAFT_1073144</name>
</gene>
<organism evidence="2 3">
    <name type="scientific">Hypholoma sublateritium (strain FD-334 SS-4)</name>
    <dbReference type="NCBI Taxonomy" id="945553"/>
    <lineage>
        <taxon>Eukaryota</taxon>
        <taxon>Fungi</taxon>
        <taxon>Dikarya</taxon>
        <taxon>Basidiomycota</taxon>
        <taxon>Agaricomycotina</taxon>
        <taxon>Agaricomycetes</taxon>
        <taxon>Agaricomycetidae</taxon>
        <taxon>Agaricales</taxon>
        <taxon>Agaricineae</taxon>
        <taxon>Strophariaceae</taxon>
        <taxon>Hypholoma</taxon>
    </lineage>
</organism>
<feature type="compositionally biased region" description="Pro residues" evidence="1">
    <location>
        <begin position="36"/>
        <end position="45"/>
    </location>
</feature>
<accession>A0A0D2LTY1</accession>
<evidence type="ECO:0000256" key="1">
    <source>
        <dbReference type="SAM" id="MobiDB-lite"/>
    </source>
</evidence>
<proteinExistence type="predicted"/>
<evidence type="ECO:0000313" key="2">
    <source>
        <dbReference type="EMBL" id="KJA14293.1"/>
    </source>
</evidence>
<protein>
    <submittedName>
        <fullName evidence="2">Uncharacterized protein</fullName>
    </submittedName>
</protein>